<keyword evidence="3" id="KW-0964">Secreted</keyword>
<feature type="non-terminal residue" evidence="9">
    <location>
        <position position="582"/>
    </location>
</feature>
<evidence type="ECO:0000313" key="9">
    <source>
        <dbReference type="EMBL" id="EKB56948.1"/>
    </source>
</evidence>
<dbReference type="AlphaFoldDB" id="K1M3I9"/>
<evidence type="ECO:0000256" key="6">
    <source>
        <dbReference type="SAM" id="SignalP"/>
    </source>
</evidence>
<proteinExistence type="predicted"/>
<dbReference type="HOGENOM" id="CLU_468952_0_0_9"/>
<dbReference type="Pfam" id="PF17961">
    <property type="entry name" value="Big_8"/>
    <property type="match status" value="1"/>
</dbReference>
<protein>
    <submittedName>
        <fullName evidence="9">YSIRK family Gram-positive signal peptide</fullName>
    </submittedName>
</protein>
<dbReference type="InterPro" id="IPR011252">
    <property type="entry name" value="Fibrogen-bd_dom1"/>
</dbReference>
<dbReference type="NCBIfam" id="TIGR01168">
    <property type="entry name" value="YSIRK_signal"/>
    <property type="match status" value="1"/>
</dbReference>
<dbReference type="Gene3D" id="2.60.40.1280">
    <property type="match status" value="1"/>
</dbReference>
<evidence type="ECO:0000256" key="3">
    <source>
        <dbReference type="ARBA" id="ARBA00022525"/>
    </source>
</evidence>
<feature type="domain" description="SDR-like Ig" evidence="8">
    <location>
        <begin position="152"/>
        <end position="257"/>
    </location>
</feature>
<keyword evidence="4 6" id="KW-0732">Signal</keyword>
<reference evidence="9 10" key="1">
    <citation type="submission" date="2012-07" db="EMBL/GenBank/DDBJ databases">
        <title>The Genome Sequence of Facklamia ignava CCUG 37419.</title>
        <authorList>
            <consortium name="The Broad Institute Genome Sequencing Platform"/>
            <person name="Earl A."/>
            <person name="Ward D."/>
            <person name="Feldgarden M."/>
            <person name="Gevers D."/>
            <person name="Huys G."/>
            <person name="Walker B."/>
            <person name="Young S.K."/>
            <person name="Zeng Q."/>
            <person name="Gargeya S."/>
            <person name="Fitzgerald M."/>
            <person name="Haas B."/>
            <person name="Abouelleil A."/>
            <person name="Alvarado L."/>
            <person name="Arachchi H.M."/>
            <person name="Berlin A.M."/>
            <person name="Chapman S.B."/>
            <person name="Goldberg J."/>
            <person name="Griggs A."/>
            <person name="Gujja S."/>
            <person name="Hansen M."/>
            <person name="Howarth C."/>
            <person name="Imamovic A."/>
            <person name="Larimer J."/>
            <person name="McCowen C."/>
            <person name="Montmayeur A."/>
            <person name="Murphy C."/>
            <person name="Neiman D."/>
            <person name="Pearson M."/>
            <person name="Priest M."/>
            <person name="Roberts A."/>
            <person name="Saif S."/>
            <person name="Shea T."/>
            <person name="Sisk P."/>
            <person name="Sykes S."/>
            <person name="Wortman J."/>
            <person name="Nusbaum C."/>
            <person name="Birren B."/>
        </authorList>
    </citation>
    <scope>NUCLEOTIDE SEQUENCE [LARGE SCALE GENOMIC DNA]</scope>
    <source>
        <strain evidence="9 10">CCUG 37419</strain>
    </source>
</reference>
<dbReference type="InterPro" id="IPR041171">
    <property type="entry name" value="SDR_Ig"/>
</dbReference>
<evidence type="ECO:0000259" key="7">
    <source>
        <dbReference type="Pfam" id="PF04650"/>
    </source>
</evidence>
<name>K1M3I9_9LACT</name>
<gene>
    <name evidence="9" type="ORF">HMPREF9707_00756</name>
</gene>
<keyword evidence="2" id="KW-0134">Cell wall</keyword>
<feature type="domain" description="YSIRK Gram-positive signal peptide" evidence="7">
    <location>
        <begin position="9"/>
        <end position="34"/>
    </location>
</feature>
<dbReference type="Pfam" id="PF04650">
    <property type="entry name" value="YSIRK_signal"/>
    <property type="match status" value="1"/>
</dbReference>
<evidence type="ECO:0000259" key="8">
    <source>
        <dbReference type="Pfam" id="PF17961"/>
    </source>
</evidence>
<accession>K1M3I9</accession>
<comment type="subcellular location">
    <subcellularLocation>
        <location evidence="1">Secreted</location>
        <location evidence="1">Cell wall</location>
        <topology evidence="1">Peptidoglycan-anchor</topology>
    </subcellularLocation>
</comment>
<evidence type="ECO:0000256" key="2">
    <source>
        <dbReference type="ARBA" id="ARBA00022512"/>
    </source>
</evidence>
<dbReference type="GO" id="GO:0007155">
    <property type="term" value="P:cell adhesion"/>
    <property type="evidence" value="ECO:0007669"/>
    <property type="project" value="InterPro"/>
</dbReference>
<keyword evidence="10" id="KW-1185">Reference proteome</keyword>
<dbReference type="EMBL" id="AGZE01000020">
    <property type="protein sequence ID" value="EKB56948.1"/>
    <property type="molecule type" value="Genomic_DNA"/>
</dbReference>
<keyword evidence="5" id="KW-0572">Peptidoglycan-anchor</keyword>
<evidence type="ECO:0000313" key="10">
    <source>
        <dbReference type="Proteomes" id="UP000005147"/>
    </source>
</evidence>
<feature type="signal peptide" evidence="6">
    <location>
        <begin position="1"/>
        <end position="40"/>
    </location>
</feature>
<dbReference type="InterPro" id="IPR005877">
    <property type="entry name" value="YSIRK_signal_dom"/>
</dbReference>
<sequence>MKKQTFLSNRVNKYSIRKFKFGAASVLIGSLLFLGNNVQAAEEPVEDTNILLSENNIGDEEVNSIKQVDEENQEPSIFSEELPNVEEDGLVNQDSEENQESLAFAQYLPKTEEASVNATRGNISDQLNVTATLDVKDRVHAVGGKHGDLGYTNFDFTAEIPLTAKEGDYFDVYYEPALSVSPVNPNDVTNGRDPITGIQRGVRDRNTGELIAEIEDYRDQSFIRYILTNYVERKSNVKINQRYTHAYDYENAPNSGNYTVGYTIGDKEYKKNVYIDYANNQPSMKNGYGVSNVLYEVIDSRDYTNISYFNPTFNQLQSGTYGLIYPFKTSDSAINPMEFEKAKVTIYEVSEGNKLNESHYFVPEEVNAVDVTNDVNLTFDQSSNGWRFDLINPNKSYVAVTKGKARQLLPGEQGEFVVGSEIGNVHDYNTTARMITGLVVIGQGASGEGTDKPGAFFENHIYYDKVLTFEGELIPEKTEVKEVLKQNESKGTEDEKFNTSPIPDGYKWVQTTPSSNMLNQNVNDDGSIENQNYIPGETQYVTYSYEKVKQPGRFKEAHHYHIVYVDEDGNPVDKEGNPVEAG</sequence>
<evidence type="ECO:0000256" key="1">
    <source>
        <dbReference type="ARBA" id="ARBA00004168"/>
    </source>
</evidence>
<dbReference type="Proteomes" id="UP000005147">
    <property type="component" value="Unassembled WGS sequence"/>
</dbReference>
<evidence type="ECO:0000256" key="5">
    <source>
        <dbReference type="ARBA" id="ARBA00023088"/>
    </source>
</evidence>
<evidence type="ECO:0000256" key="4">
    <source>
        <dbReference type="ARBA" id="ARBA00022729"/>
    </source>
</evidence>
<dbReference type="eggNOG" id="ENOG502ZV9J">
    <property type="taxonomic scope" value="Bacteria"/>
</dbReference>
<dbReference type="InterPro" id="IPR008966">
    <property type="entry name" value="Adhesion_dom_sf"/>
</dbReference>
<dbReference type="SUPFAM" id="SSF49401">
    <property type="entry name" value="Bacterial adhesins"/>
    <property type="match status" value="2"/>
</dbReference>
<organism evidence="9 10">
    <name type="scientific">Falseniella ignava CCUG 37419</name>
    <dbReference type="NCBI Taxonomy" id="883112"/>
    <lineage>
        <taxon>Bacteria</taxon>
        <taxon>Bacillati</taxon>
        <taxon>Bacillota</taxon>
        <taxon>Bacilli</taxon>
        <taxon>Lactobacillales</taxon>
        <taxon>Aerococcaceae</taxon>
        <taxon>Falseniella</taxon>
    </lineage>
</organism>
<dbReference type="STRING" id="883112.HMPREF9707_00756"/>
<dbReference type="Gene3D" id="2.60.40.1290">
    <property type="match status" value="1"/>
</dbReference>
<comment type="caution">
    <text evidence="9">The sequence shown here is derived from an EMBL/GenBank/DDBJ whole genome shotgun (WGS) entry which is preliminary data.</text>
</comment>
<feature type="chain" id="PRO_5003851142" evidence="6">
    <location>
        <begin position="41"/>
        <end position="582"/>
    </location>
</feature>
<dbReference type="RefSeq" id="WP_006701405.1">
    <property type="nucleotide sequence ID" value="NZ_JH932300.1"/>
</dbReference>